<protein>
    <submittedName>
        <fullName evidence="3">Uncharacterized protein</fullName>
    </submittedName>
</protein>
<gene>
    <name evidence="3" type="ORF">DX912_09630</name>
</gene>
<organism evidence="3 4">
    <name type="scientific">Lysobacter soli</name>
    <dbReference type="NCBI Taxonomy" id="453783"/>
    <lineage>
        <taxon>Bacteria</taxon>
        <taxon>Pseudomonadati</taxon>
        <taxon>Pseudomonadota</taxon>
        <taxon>Gammaproteobacteria</taxon>
        <taxon>Lysobacterales</taxon>
        <taxon>Lysobacteraceae</taxon>
        <taxon>Lysobacter</taxon>
    </lineage>
</organism>
<evidence type="ECO:0000313" key="3">
    <source>
        <dbReference type="EMBL" id="RDY67518.1"/>
    </source>
</evidence>
<feature type="transmembrane region" description="Helical" evidence="2">
    <location>
        <begin position="124"/>
        <end position="150"/>
    </location>
</feature>
<evidence type="ECO:0000256" key="1">
    <source>
        <dbReference type="SAM" id="MobiDB-lite"/>
    </source>
</evidence>
<feature type="region of interest" description="Disordered" evidence="1">
    <location>
        <begin position="52"/>
        <end position="81"/>
    </location>
</feature>
<name>A0A3D8VFB0_9GAMM</name>
<dbReference type="AlphaFoldDB" id="A0A3D8VFB0"/>
<dbReference type="Proteomes" id="UP000256829">
    <property type="component" value="Unassembled WGS sequence"/>
</dbReference>
<keyword evidence="2" id="KW-0472">Membrane</keyword>
<evidence type="ECO:0000313" key="4">
    <source>
        <dbReference type="Proteomes" id="UP000256829"/>
    </source>
</evidence>
<comment type="caution">
    <text evidence="3">The sequence shown here is derived from an EMBL/GenBank/DDBJ whole genome shotgun (WGS) entry which is preliminary data.</text>
</comment>
<proteinExistence type="predicted"/>
<evidence type="ECO:0000256" key="2">
    <source>
        <dbReference type="SAM" id="Phobius"/>
    </source>
</evidence>
<sequence>MVATQAWATRCAVEAGNAAKVTGDIGDCAQAFTVEGTNANAQQLRAMRAQICGDDTNGNKRPDWTETNGTEEPAPGEGDDEPGFVAKTFSLDNLDSSGFLGGAGSCPQMGVVDLSFTQVDLSNASWWCPFVTMCRGILLLMGFFISVRLLME</sequence>
<keyword evidence="4" id="KW-1185">Reference proteome</keyword>
<keyword evidence="2" id="KW-1133">Transmembrane helix</keyword>
<reference evidence="3 4" key="1">
    <citation type="submission" date="2018-08" db="EMBL/GenBank/DDBJ databases">
        <title>Lysobacter soli KCTC 22011, whole genome shotgun sequence.</title>
        <authorList>
            <person name="Zhang X."/>
            <person name="Feng G."/>
            <person name="Zhu H."/>
        </authorList>
    </citation>
    <scope>NUCLEOTIDE SEQUENCE [LARGE SCALE GENOMIC DNA]</scope>
    <source>
        <strain evidence="3 4">KCTC 22011</strain>
    </source>
</reference>
<accession>A0A3D8VFB0</accession>
<dbReference type="EMBL" id="QTJR01000005">
    <property type="protein sequence ID" value="RDY67518.1"/>
    <property type="molecule type" value="Genomic_DNA"/>
</dbReference>
<keyword evidence="2" id="KW-0812">Transmembrane</keyword>